<evidence type="ECO:0000256" key="2">
    <source>
        <dbReference type="ARBA" id="ARBA00022741"/>
    </source>
</evidence>
<dbReference type="VEuPathDB" id="FungiDB:MMYC01_201687"/>
<dbReference type="Gene3D" id="3.90.180.10">
    <property type="entry name" value="Medium-chain alcohol dehydrogenases, catalytic domain"/>
    <property type="match status" value="1"/>
</dbReference>
<dbReference type="PANTHER" id="PTHR45348">
    <property type="entry name" value="HYPOTHETICAL OXIDOREDUCTASE (EUROFUNG)"/>
    <property type="match status" value="1"/>
</dbReference>
<dbReference type="GO" id="GO:0016651">
    <property type="term" value="F:oxidoreductase activity, acting on NAD(P)H"/>
    <property type="evidence" value="ECO:0007669"/>
    <property type="project" value="InterPro"/>
</dbReference>
<dbReference type="SUPFAM" id="SSF51735">
    <property type="entry name" value="NAD(P)-binding Rossmann-fold domains"/>
    <property type="match status" value="1"/>
</dbReference>
<dbReference type="STRING" id="100816.A0A175WEG9"/>
<dbReference type="Proteomes" id="UP000078237">
    <property type="component" value="Unassembled WGS sequence"/>
</dbReference>
<accession>A0A175WEG9</accession>
<dbReference type="EMBL" id="LCTW02000019">
    <property type="protein sequence ID" value="KXX82178.1"/>
    <property type="molecule type" value="Genomic_DNA"/>
</dbReference>
<comment type="caution">
    <text evidence="5">The sequence shown here is derived from an EMBL/GenBank/DDBJ whole genome shotgun (WGS) entry which is preliminary data.</text>
</comment>
<keyword evidence="6" id="KW-1185">Reference proteome</keyword>
<sequence>MSRPKLQTAIIQSAVSPSSSPAGSLPLAVSDSVPIPALPSSHHVLIRVLAVALNPTDFKMVAHFPRASESNTPALPIGCDFCGVVEDGAKTALESFPLGTRVCGGLFPYGHADEGSGLVSGAFAQWVAADANQLLRVPDAWDDLQAAAVGGICWGTCVLALFADPEALALQGRPSKPEENGRPVIVYGAATATGTMACQLLRLTGHFPIAVTSTVSAPLARTYGAVGTAAYTSPTCAELIRSLSPGGTPIRHALDCITSPESVAICLAAIGRAGGRYACLESLDDAWRTRKAVRTKVVMGFEAFGLKVALRGEGGTAYSREANAQLYARGTEWTAEMQAAVDRGQIKPHPVREVHGRWEGIIEGLEVLRRGDVRGQKLVVRVGEV</sequence>
<feature type="domain" description="Alcohol dehydrogenase-like N-terminal" evidence="4">
    <location>
        <begin position="41"/>
        <end position="139"/>
    </location>
</feature>
<evidence type="ECO:0000256" key="3">
    <source>
        <dbReference type="ARBA" id="ARBA00023002"/>
    </source>
</evidence>
<name>A0A175WEG9_9PEZI</name>
<dbReference type="OrthoDB" id="48317at2759"/>
<dbReference type="CDD" id="cd08249">
    <property type="entry name" value="enoyl_reductase_like"/>
    <property type="match status" value="1"/>
</dbReference>
<dbReference type="GO" id="GO:0000166">
    <property type="term" value="F:nucleotide binding"/>
    <property type="evidence" value="ECO:0007669"/>
    <property type="project" value="UniProtKB-KW"/>
</dbReference>
<comment type="similarity">
    <text evidence="1">Belongs to the zinc-containing alcohol dehydrogenase family.</text>
</comment>
<dbReference type="InterPro" id="IPR036291">
    <property type="entry name" value="NAD(P)-bd_dom_sf"/>
</dbReference>
<keyword evidence="2" id="KW-0547">Nucleotide-binding</keyword>
<keyword evidence="3" id="KW-0560">Oxidoreductase</keyword>
<dbReference type="InterPro" id="IPR047122">
    <property type="entry name" value="Trans-enoyl_RdTase-like"/>
</dbReference>
<dbReference type="Pfam" id="PF08240">
    <property type="entry name" value="ADH_N"/>
    <property type="match status" value="1"/>
</dbReference>
<dbReference type="Gene3D" id="3.40.50.720">
    <property type="entry name" value="NAD(P)-binding Rossmann-like Domain"/>
    <property type="match status" value="1"/>
</dbReference>
<dbReference type="InterPro" id="IPR013154">
    <property type="entry name" value="ADH-like_N"/>
</dbReference>
<organism evidence="5 6">
    <name type="scientific">Madurella mycetomatis</name>
    <dbReference type="NCBI Taxonomy" id="100816"/>
    <lineage>
        <taxon>Eukaryota</taxon>
        <taxon>Fungi</taxon>
        <taxon>Dikarya</taxon>
        <taxon>Ascomycota</taxon>
        <taxon>Pezizomycotina</taxon>
        <taxon>Sordariomycetes</taxon>
        <taxon>Sordariomycetidae</taxon>
        <taxon>Sordariales</taxon>
        <taxon>Sordariales incertae sedis</taxon>
        <taxon>Madurella</taxon>
    </lineage>
</organism>
<evidence type="ECO:0000313" key="5">
    <source>
        <dbReference type="EMBL" id="KXX82178.1"/>
    </source>
</evidence>
<reference evidence="5 6" key="1">
    <citation type="journal article" date="2016" name="Genome Announc.">
        <title>Genome Sequence of Madurella mycetomatis mm55, Isolated from a Human Mycetoma Case in Sudan.</title>
        <authorList>
            <person name="Smit S."/>
            <person name="Derks M.F."/>
            <person name="Bervoets S."/>
            <person name="Fahal A."/>
            <person name="van Leeuwen W."/>
            <person name="van Belkum A."/>
            <person name="van de Sande W.W."/>
        </authorList>
    </citation>
    <scope>NUCLEOTIDE SEQUENCE [LARGE SCALE GENOMIC DNA]</scope>
    <source>
        <strain evidence="6">mm55</strain>
    </source>
</reference>
<dbReference type="InterPro" id="IPR011032">
    <property type="entry name" value="GroES-like_sf"/>
</dbReference>
<gene>
    <name evidence="5" type="ORF">MMYC01_201687</name>
</gene>
<protein>
    <submittedName>
        <fullName evidence="5">Enoyl reductase LovC</fullName>
    </submittedName>
</protein>
<proteinExistence type="inferred from homology"/>
<evidence type="ECO:0000256" key="1">
    <source>
        <dbReference type="ARBA" id="ARBA00008072"/>
    </source>
</evidence>
<evidence type="ECO:0000259" key="4">
    <source>
        <dbReference type="Pfam" id="PF08240"/>
    </source>
</evidence>
<dbReference type="PANTHER" id="PTHR45348:SF1">
    <property type="entry name" value="TRANS-ENOYL REDUCTASE STHE"/>
    <property type="match status" value="1"/>
</dbReference>
<evidence type="ECO:0000313" key="6">
    <source>
        <dbReference type="Proteomes" id="UP000078237"/>
    </source>
</evidence>
<dbReference type="SUPFAM" id="SSF50129">
    <property type="entry name" value="GroES-like"/>
    <property type="match status" value="1"/>
</dbReference>
<dbReference type="AlphaFoldDB" id="A0A175WEG9"/>